<accession>A0A239JPC4</accession>
<proteinExistence type="predicted"/>
<name>A0A239JPC4_9SPHN</name>
<keyword evidence="4" id="KW-1185">Reference proteome</keyword>
<keyword evidence="2" id="KW-0472">Membrane</keyword>
<dbReference type="AlphaFoldDB" id="A0A239JPC4"/>
<keyword evidence="2" id="KW-0812">Transmembrane</keyword>
<feature type="transmembrane region" description="Helical" evidence="2">
    <location>
        <begin position="112"/>
        <end position="131"/>
    </location>
</feature>
<feature type="compositionally biased region" description="Pro residues" evidence="1">
    <location>
        <begin position="181"/>
        <end position="195"/>
    </location>
</feature>
<sequence>MSDFLLQARHQSVTRQHVFLQGAAGAAIAFAIHETADRTLEWSLGIIAIAVYAWAVSFVGGVLFSQAEQAVFAANMAMNDAKRREDKESISKASLDFSAYNKTAARYYKFQLWGLFVGAVLYVCGHGVHIAENSYRKSESAIEFLNINTGLSSIKAEHPAPEGARKETEVSATEIGAIKPTPAPSPGTPLAPHPLPQSRTP</sequence>
<protein>
    <submittedName>
        <fullName evidence="3">Uncharacterized protein</fullName>
    </submittedName>
</protein>
<evidence type="ECO:0000256" key="1">
    <source>
        <dbReference type="SAM" id="MobiDB-lite"/>
    </source>
</evidence>
<dbReference type="Proteomes" id="UP000198281">
    <property type="component" value="Unassembled WGS sequence"/>
</dbReference>
<organism evidence="3 4">
    <name type="scientific">Edaphosphingomonas laterariae</name>
    <dbReference type="NCBI Taxonomy" id="861865"/>
    <lineage>
        <taxon>Bacteria</taxon>
        <taxon>Pseudomonadati</taxon>
        <taxon>Pseudomonadota</taxon>
        <taxon>Alphaproteobacteria</taxon>
        <taxon>Sphingomonadales</taxon>
        <taxon>Rhizorhabdaceae</taxon>
        <taxon>Edaphosphingomonas</taxon>
    </lineage>
</organism>
<evidence type="ECO:0000313" key="4">
    <source>
        <dbReference type="Proteomes" id="UP000198281"/>
    </source>
</evidence>
<keyword evidence="2" id="KW-1133">Transmembrane helix</keyword>
<feature type="transmembrane region" description="Helical" evidence="2">
    <location>
        <begin position="42"/>
        <end position="64"/>
    </location>
</feature>
<gene>
    <name evidence="3" type="ORF">SAMN06295912_13625</name>
</gene>
<feature type="transmembrane region" description="Helical" evidence="2">
    <location>
        <begin position="18"/>
        <end position="36"/>
    </location>
</feature>
<reference evidence="4" key="1">
    <citation type="submission" date="2017-06" db="EMBL/GenBank/DDBJ databases">
        <authorList>
            <person name="Varghese N."/>
            <person name="Submissions S."/>
        </authorList>
    </citation>
    <scope>NUCLEOTIDE SEQUENCE [LARGE SCALE GENOMIC DNA]</scope>
    <source>
        <strain evidence="4">LNB2</strain>
    </source>
</reference>
<evidence type="ECO:0000256" key="2">
    <source>
        <dbReference type="SAM" id="Phobius"/>
    </source>
</evidence>
<dbReference type="EMBL" id="FZOS01000036">
    <property type="protein sequence ID" value="SNT07268.1"/>
    <property type="molecule type" value="Genomic_DNA"/>
</dbReference>
<evidence type="ECO:0000313" key="3">
    <source>
        <dbReference type="EMBL" id="SNT07268.1"/>
    </source>
</evidence>
<feature type="compositionally biased region" description="Basic and acidic residues" evidence="1">
    <location>
        <begin position="156"/>
        <end position="169"/>
    </location>
</feature>
<dbReference type="RefSeq" id="WP_144033859.1">
    <property type="nucleotide sequence ID" value="NZ_FZOS01000036.1"/>
</dbReference>
<feature type="region of interest" description="Disordered" evidence="1">
    <location>
        <begin position="156"/>
        <end position="201"/>
    </location>
</feature>